<dbReference type="CDD" id="cd00093">
    <property type="entry name" value="HTH_XRE"/>
    <property type="match status" value="1"/>
</dbReference>
<dbReference type="Gene3D" id="1.10.260.40">
    <property type="entry name" value="lambda repressor-like DNA-binding domains"/>
    <property type="match status" value="1"/>
</dbReference>
<keyword evidence="3" id="KW-1185">Reference proteome</keyword>
<evidence type="ECO:0000259" key="1">
    <source>
        <dbReference type="PROSITE" id="PS50943"/>
    </source>
</evidence>
<proteinExistence type="predicted"/>
<organism evidence="2 3">
    <name type="scientific">Mycolicibacterium mageritense</name>
    <name type="common">Mycobacterium mageritense</name>
    <dbReference type="NCBI Taxonomy" id="53462"/>
    <lineage>
        <taxon>Bacteria</taxon>
        <taxon>Bacillati</taxon>
        <taxon>Actinomycetota</taxon>
        <taxon>Actinomycetes</taxon>
        <taxon>Mycobacteriales</taxon>
        <taxon>Mycobacteriaceae</taxon>
        <taxon>Mycolicibacterium</taxon>
    </lineage>
</organism>
<evidence type="ECO:0000313" key="3">
    <source>
        <dbReference type="Proteomes" id="UP000465622"/>
    </source>
</evidence>
<evidence type="ECO:0000313" key="2">
    <source>
        <dbReference type="EMBL" id="BBX35985.1"/>
    </source>
</evidence>
<dbReference type="Pfam" id="PF13560">
    <property type="entry name" value="HTH_31"/>
    <property type="match status" value="1"/>
</dbReference>
<dbReference type="Proteomes" id="UP000465622">
    <property type="component" value="Chromosome"/>
</dbReference>
<sequence length="151" mass="16711">MRLSLFVRIMLCVAEKLTSEVVGRNVARLRAATNTTIRELAAGLKEQGLPMSSSGITDIERGRRQVNVDQLTALAAALGVSPMTLLMPLPDDGDPDAEVMLSGTSPETARDMDMWLRGEQPLTAELMDDWEREGFRRAANPPWTWKKGEKD</sequence>
<dbReference type="SMART" id="SM00530">
    <property type="entry name" value="HTH_XRE"/>
    <property type="match status" value="1"/>
</dbReference>
<protein>
    <recommendedName>
        <fullName evidence="1">HTH cro/C1-type domain-containing protein</fullName>
    </recommendedName>
</protein>
<dbReference type="SUPFAM" id="SSF47413">
    <property type="entry name" value="lambda repressor-like DNA-binding domains"/>
    <property type="match status" value="1"/>
</dbReference>
<gene>
    <name evidence="2" type="ORF">MMAGJ_52670</name>
</gene>
<reference evidence="2 3" key="1">
    <citation type="journal article" date="2019" name="Emerg. Microbes Infect.">
        <title>Comprehensive subspecies identification of 175 nontuberculous mycobacteria species based on 7547 genomic profiles.</title>
        <authorList>
            <person name="Matsumoto Y."/>
            <person name="Kinjo T."/>
            <person name="Motooka D."/>
            <person name="Nabeya D."/>
            <person name="Jung N."/>
            <person name="Uechi K."/>
            <person name="Horii T."/>
            <person name="Iida T."/>
            <person name="Fujita J."/>
            <person name="Nakamura S."/>
        </authorList>
    </citation>
    <scope>NUCLEOTIDE SEQUENCE [LARGE SCALE GENOMIC DNA]</scope>
    <source>
        <strain evidence="2 3">JCM 12375</strain>
    </source>
</reference>
<feature type="domain" description="HTH cro/C1-type" evidence="1">
    <location>
        <begin position="51"/>
        <end position="86"/>
    </location>
</feature>
<accession>A0ABM7HZE2</accession>
<dbReference type="EMBL" id="AP022567">
    <property type="protein sequence ID" value="BBX35985.1"/>
    <property type="molecule type" value="Genomic_DNA"/>
</dbReference>
<dbReference type="PROSITE" id="PS50943">
    <property type="entry name" value="HTH_CROC1"/>
    <property type="match status" value="1"/>
</dbReference>
<dbReference type="InterPro" id="IPR010982">
    <property type="entry name" value="Lambda_DNA-bd_dom_sf"/>
</dbReference>
<name>A0ABM7HZE2_MYCME</name>
<dbReference type="InterPro" id="IPR001387">
    <property type="entry name" value="Cro/C1-type_HTH"/>
</dbReference>